<comment type="caution">
    <text evidence="2">The sequence shown here is derived from an EMBL/GenBank/DDBJ whole genome shotgun (WGS) entry which is preliminary data.</text>
</comment>
<feature type="non-terminal residue" evidence="2">
    <location>
        <position position="1"/>
    </location>
</feature>
<dbReference type="InterPro" id="IPR006050">
    <property type="entry name" value="DNA_photolyase_N"/>
</dbReference>
<sequence>STDRDMAIKTRLRAAGIDCQSFNASLLTEPWEIKNGAGQPYKVFTPYWQAAREHLTDVVVEDAPKSLRSLGHLP</sequence>
<feature type="non-terminal residue" evidence="2">
    <location>
        <position position="74"/>
    </location>
</feature>
<name>X1IE37_9ZZZZ</name>
<protein>
    <recommendedName>
        <fullName evidence="1">Photolyase/cryptochrome alpha/beta domain-containing protein</fullName>
    </recommendedName>
</protein>
<dbReference type="EMBL" id="BARU01015836">
    <property type="protein sequence ID" value="GAH55853.1"/>
    <property type="molecule type" value="Genomic_DNA"/>
</dbReference>
<dbReference type="AlphaFoldDB" id="X1IE37"/>
<accession>X1IE37</accession>
<gene>
    <name evidence="2" type="ORF">S03H2_26912</name>
</gene>
<reference evidence="2" key="1">
    <citation type="journal article" date="2014" name="Front. Microbiol.">
        <title>High frequency of phylogenetically diverse reductive dehalogenase-homologous genes in deep subseafloor sedimentary metagenomes.</title>
        <authorList>
            <person name="Kawai M."/>
            <person name="Futagami T."/>
            <person name="Toyoda A."/>
            <person name="Takaki Y."/>
            <person name="Nishi S."/>
            <person name="Hori S."/>
            <person name="Arai W."/>
            <person name="Tsubouchi T."/>
            <person name="Morono Y."/>
            <person name="Uchiyama I."/>
            <person name="Ito T."/>
            <person name="Fujiyama A."/>
            <person name="Inagaki F."/>
            <person name="Takami H."/>
        </authorList>
    </citation>
    <scope>NUCLEOTIDE SEQUENCE</scope>
    <source>
        <strain evidence="2">Expedition CK06-06</strain>
    </source>
</reference>
<dbReference type="InterPro" id="IPR036155">
    <property type="entry name" value="Crypto/Photolyase_N_sf"/>
</dbReference>
<evidence type="ECO:0000313" key="2">
    <source>
        <dbReference type="EMBL" id="GAH55853.1"/>
    </source>
</evidence>
<feature type="domain" description="Photolyase/cryptochrome alpha/beta" evidence="1">
    <location>
        <begin position="2"/>
        <end position="61"/>
    </location>
</feature>
<organism evidence="2">
    <name type="scientific">marine sediment metagenome</name>
    <dbReference type="NCBI Taxonomy" id="412755"/>
    <lineage>
        <taxon>unclassified sequences</taxon>
        <taxon>metagenomes</taxon>
        <taxon>ecological metagenomes</taxon>
    </lineage>
</organism>
<dbReference type="Pfam" id="PF00875">
    <property type="entry name" value="DNA_photolyase"/>
    <property type="match status" value="1"/>
</dbReference>
<dbReference type="InterPro" id="IPR014729">
    <property type="entry name" value="Rossmann-like_a/b/a_fold"/>
</dbReference>
<proteinExistence type="predicted"/>
<dbReference type="Gene3D" id="3.40.50.620">
    <property type="entry name" value="HUPs"/>
    <property type="match status" value="1"/>
</dbReference>
<dbReference type="Gene3D" id="1.25.40.80">
    <property type="match status" value="1"/>
</dbReference>
<evidence type="ECO:0000259" key="1">
    <source>
        <dbReference type="Pfam" id="PF00875"/>
    </source>
</evidence>
<dbReference type="SUPFAM" id="SSF52425">
    <property type="entry name" value="Cryptochrome/photolyase, N-terminal domain"/>
    <property type="match status" value="1"/>
</dbReference>